<reference evidence="1" key="1">
    <citation type="journal article" date="2020" name="mSystems">
        <title>Genome- and Community-Level Interaction Insights into Carbon Utilization and Element Cycling Functions of Hydrothermarchaeota in Hydrothermal Sediment.</title>
        <authorList>
            <person name="Zhou Z."/>
            <person name="Liu Y."/>
            <person name="Xu W."/>
            <person name="Pan J."/>
            <person name="Luo Z.H."/>
            <person name="Li M."/>
        </authorList>
    </citation>
    <scope>NUCLEOTIDE SEQUENCE [LARGE SCALE GENOMIC DNA]</scope>
    <source>
        <strain evidence="1">SpSt-767</strain>
    </source>
</reference>
<organism evidence="1">
    <name type="scientific">Desulfobacca acetoxidans</name>
    <dbReference type="NCBI Taxonomy" id="60893"/>
    <lineage>
        <taxon>Bacteria</taxon>
        <taxon>Pseudomonadati</taxon>
        <taxon>Thermodesulfobacteriota</taxon>
        <taxon>Desulfobaccia</taxon>
        <taxon>Desulfobaccales</taxon>
        <taxon>Desulfobaccaceae</taxon>
        <taxon>Desulfobacca</taxon>
    </lineage>
</organism>
<comment type="caution">
    <text evidence="1">The sequence shown here is derived from an EMBL/GenBank/DDBJ whole genome shotgun (WGS) entry which is preliminary data.</text>
</comment>
<dbReference type="AlphaFoldDB" id="A0A7V6A3U9"/>
<sequence length="83" mass="9608">MIPEILEEIADHVLTLDDSDLAALLDYYKKRMAQGEPTRSWERAVIAYFLLNGIRIKNTLKQGRLQHQKLTESRTPCLRLVKA</sequence>
<evidence type="ECO:0000313" key="1">
    <source>
        <dbReference type="EMBL" id="HHS29779.1"/>
    </source>
</evidence>
<name>A0A7V6A3U9_9BACT</name>
<protein>
    <submittedName>
        <fullName evidence="1">Uncharacterized protein</fullName>
    </submittedName>
</protein>
<dbReference type="EMBL" id="DTGR01000137">
    <property type="protein sequence ID" value="HHS29779.1"/>
    <property type="molecule type" value="Genomic_DNA"/>
</dbReference>
<proteinExistence type="predicted"/>
<gene>
    <name evidence="1" type="ORF">ENV52_08775</name>
</gene>
<accession>A0A7V6A3U9</accession>